<dbReference type="PANTHER" id="PTHR45947">
    <property type="entry name" value="SULFOQUINOVOSYL TRANSFERASE SQD2"/>
    <property type="match status" value="1"/>
</dbReference>
<dbReference type="InterPro" id="IPR001296">
    <property type="entry name" value="Glyco_trans_1"/>
</dbReference>
<dbReference type="InterPro" id="IPR050194">
    <property type="entry name" value="Glycosyltransferase_grp1"/>
</dbReference>
<sequence>MRIAYVIPTQTPTTFIYNEMIEVQEAGHDLVIVPLRSSPSSSESPSTISQRIFNRLRPVKTFSASLFDAAIVWISLFMLLRYPIRVFRTLLSLHCAAGLNPFAHAGILVVTPKALAMAYRLRRYGVDHIHAHFAAHAATCAGIAGSVSRIPFSFTAHAYDIYCTAISLRNDTLGWKLRHAAQVFTISEHGKKLLCANLPSTACGHVHKVFVGIPMDMFQEQPPPLIDDHGLRLLCVTRFDTKKGLDTLVDACAILRNQSVAFQLQIYGEGPLRESLARQIARLNLKQYVQLGQSISQEVVAKELAACHMFVMPCRRDPETGDIDGIPTVFMEAMATGRPVISCPVAGVSELVRDGETGLLVPSDNPDALAEAIIRLEGDDSLRIRLGKQARLLAEQQHNQLTNVRQFLNLITKR</sequence>
<dbReference type="Proteomes" id="UP000593737">
    <property type="component" value="Chromosome"/>
</dbReference>
<keyword evidence="1" id="KW-0812">Transmembrane</keyword>
<proteinExistence type="predicted"/>
<keyword evidence="3" id="KW-0808">Transferase</keyword>
<name>A0A7S8FD60_9BACT</name>
<dbReference type="PANTHER" id="PTHR45947:SF14">
    <property type="entry name" value="SLL1723 PROTEIN"/>
    <property type="match status" value="1"/>
</dbReference>
<evidence type="ECO:0000313" key="4">
    <source>
        <dbReference type="Proteomes" id="UP000593737"/>
    </source>
</evidence>
<dbReference type="Gene3D" id="3.40.50.2000">
    <property type="entry name" value="Glycogen Phosphorylase B"/>
    <property type="match status" value="2"/>
</dbReference>
<evidence type="ECO:0000259" key="2">
    <source>
        <dbReference type="Pfam" id="PF00534"/>
    </source>
</evidence>
<dbReference type="CDD" id="cd03801">
    <property type="entry name" value="GT4_PimA-like"/>
    <property type="match status" value="1"/>
</dbReference>
<protein>
    <submittedName>
        <fullName evidence="3">Putative Colanic acid biosynthesis glycosyltransferase WcaL</fullName>
    </submittedName>
</protein>
<accession>A0A7S8FD60</accession>
<dbReference type="Pfam" id="PF00534">
    <property type="entry name" value="Glycos_transf_1"/>
    <property type="match status" value="1"/>
</dbReference>
<keyword evidence="1" id="KW-0472">Membrane</keyword>
<dbReference type="EMBL" id="CP047423">
    <property type="protein sequence ID" value="QPD03622.1"/>
    <property type="molecule type" value="Genomic_DNA"/>
</dbReference>
<dbReference type="GO" id="GO:0016757">
    <property type="term" value="F:glycosyltransferase activity"/>
    <property type="evidence" value="ECO:0007669"/>
    <property type="project" value="TreeGrafter"/>
</dbReference>
<evidence type="ECO:0000256" key="1">
    <source>
        <dbReference type="SAM" id="Phobius"/>
    </source>
</evidence>
<evidence type="ECO:0000313" key="3">
    <source>
        <dbReference type="EMBL" id="QPD03622.1"/>
    </source>
</evidence>
<dbReference type="SUPFAM" id="SSF53756">
    <property type="entry name" value="UDP-Glycosyltransferase/glycogen phosphorylase"/>
    <property type="match status" value="1"/>
</dbReference>
<keyword evidence="1" id="KW-1133">Transmembrane helix</keyword>
<dbReference type="KEGG" id="nkf:Nkreftii_001396"/>
<feature type="transmembrane region" description="Helical" evidence="1">
    <location>
        <begin position="61"/>
        <end position="82"/>
    </location>
</feature>
<gene>
    <name evidence="3" type="ORF">Nkreftii_001396</name>
</gene>
<reference evidence="3 4" key="1">
    <citation type="journal article" date="2020" name="ISME J.">
        <title>Enrichment and physiological characterization of a novel comammox Nitrospira indicates ammonium inhibition of complete nitrification.</title>
        <authorList>
            <person name="Sakoula D."/>
            <person name="Koch H."/>
            <person name="Frank J."/>
            <person name="Jetten M.S.M."/>
            <person name="van Kessel M.A.H.J."/>
            <person name="Lucker S."/>
        </authorList>
    </citation>
    <scope>NUCLEOTIDE SEQUENCE [LARGE SCALE GENOMIC DNA]</scope>
    <source>
        <strain evidence="3">Comreactor17</strain>
    </source>
</reference>
<organism evidence="3 4">
    <name type="scientific">Candidatus Nitrospira kreftii</name>
    <dbReference type="NCBI Taxonomy" id="2652173"/>
    <lineage>
        <taxon>Bacteria</taxon>
        <taxon>Pseudomonadati</taxon>
        <taxon>Nitrospirota</taxon>
        <taxon>Nitrospiria</taxon>
        <taxon>Nitrospirales</taxon>
        <taxon>Nitrospiraceae</taxon>
        <taxon>Nitrospira</taxon>
    </lineage>
</organism>
<feature type="domain" description="Glycosyl transferase family 1" evidence="2">
    <location>
        <begin position="224"/>
        <end position="391"/>
    </location>
</feature>
<dbReference type="AlphaFoldDB" id="A0A7S8FD60"/>